<dbReference type="Proteomes" id="UP000524246">
    <property type="component" value="Unassembled WGS sequence"/>
</dbReference>
<dbReference type="InterPro" id="IPR046345">
    <property type="entry name" value="TraB_PrgY-like"/>
</dbReference>
<dbReference type="Pfam" id="PF01963">
    <property type="entry name" value="TraB_PrgY_gumN"/>
    <property type="match status" value="1"/>
</dbReference>
<dbReference type="CDD" id="cd14726">
    <property type="entry name" value="TraB_PrgY-like"/>
    <property type="match status" value="1"/>
</dbReference>
<dbReference type="InterPro" id="IPR005230">
    <property type="entry name" value="TraB_bac"/>
</dbReference>
<protein>
    <submittedName>
        <fullName evidence="2">TraB/GumN family protein</fullName>
    </submittedName>
</protein>
<dbReference type="InterPro" id="IPR002816">
    <property type="entry name" value="TraB/PrgY/GumN_fam"/>
</dbReference>
<dbReference type="PANTHER" id="PTHR21530">
    <property type="entry name" value="PHEROMONE SHUTDOWN PROTEIN"/>
    <property type="match status" value="1"/>
</dbReference>
<feature type="transmembrane region" description="Helical" evidence="1">
    <location>
        <begin position="317"/>
        <end position="335"/>
    </location>
</feature>
<dbReference type="NCBIfam" id="TIGR00261">
    <property type="entry name" value="traB"/>
    <property type="match status" value="1"/>
</dbReference>
<feature type="transmembrane region" description="Helical" evidence="1">
    <location>
        <begin position="252"/>
        <end position="271"/>
    </location>
</feature>
<accession>A0A7X9FQ76</accession>
<gene>
    <name evidence="2" type="ORF">GYA55_03870</name>
</gene>
<keyword evidence="1" id="KW-0812">Transmembrane</keyword>
<feature type="transmembrane region" description="Helical" evidence="1">
    <location>
        <begin position="283"/>
        <end position="311"/>
    </location>
</feature>
<organism evidence="2 3">
    <name type="scientific">SAR324 cluster bacterium</name>
    <dbReference type="NCBI Taxonomy" id="2024889"/>
    <lineage>
        <taxon>Bacteria</taxon>
        <taxon>Deltaproteobacteria</taxon>
        <taxon>SAR324 cluster</taxon>
    </lineage>
</organism>
<dbReference type="AlphaFoldDB" id="A0A7X9FQ76"/>
<evidence type="ECO:0000313" key="3">
    <source>
        <dbReference type="Proteomes" id="UP000524246"/>
    </source>
</evidence>
<name>A0A7X9FQ76_9DELT</name>
<dbReference type="PANTHER" id="PTHR21530:SF7">
    <property type="entry name" value="TRAB DOMAIN-CONTAINING PROTEIN"/>
    <property type="match status" value="1"/>
</dbReference>
<evidence type="ECO:0000256" key="1">
    <source>
        <dbReference type="SAM" id="Phobius"/>
    </source>
</evidence>
<comment type="caution">
    <text evidence="2">The sequence shown here is derived from an EMBL/GenBank/DDBJ whole genome shotgun (WGS) entry which is preliminary data.</text>
</comment>
<reference evidence="2 3" key="1">
    <citation type="journal article" date="2020" name="Biotechnol. Biofuels">
        <title>New insights from the biogas microbiome by comprehensive genome-resolved metagenomics of nearly 1600 species originating from multiple anaerobic digesters.</title>
        <authorList>
            <person name="Campanaro S."/>
            <person name="Treu L."/>
            <person name="Rodriguez-R L.M."/>
            <person name="Kovalovszki A."/>
            <person name="Ziels R.M."/>
            <person name="Maus I."/>
            <person name="Zhu X."/>
            <person name="Kougias P.G."/>
            <person name="Basile A."/>
            <person name="Luo G."/>
            <person name="Schluter A."/>
            <person name="Konstantinidis K.T."/>
            <person name="Angelidaki I."/>
        </authorList>
    </citation>
    <scope>NUCLEOTIDE SEQUENCE [LARGE SCALE GENOMIC DNA]</scope>
    <source>
        <strain evidence="2">AS27yjCOA_65</strain>
    </source>
</reference>
<proteinExistence type="predicted"/>
<keyword evidence="1" id="KW-1133">Transmembrane helix</keyword>
<dbReference type="EMBL" id="JAAZON010000152">
    <property type="protein sequence ID" value="NMC62285.1"/>
    <property type="molecule type" value="Genomic_DNA"/>
</dbReference>
<keyword evidence="1" id="KW-0472">Membrane</keyword>
<sequence>MNDTILSHQNVEILKLEDKEVYLVGTAHVSSESIALAEDLIRLVRPDAVAIELCESRYKALQDPQRWKKTDLLTVIREGRTFVLVLQILLASFQKKLGKLLHVKPGEEMLRAATVAKENGASIVFADRDIKVTLKRTWRNIRFGTIMRLIWSWLHSIFEPHEFKKEDVERLKSPDVLNELMEELAREMPDVKEPLIEERDKYLSHKIKTAPGTRIVAVLGAGHITGVKAHLKENIDILPLESVPPRSLIARVIRWSVLFAFVALILYAFISSGINTGVQLLSAWFWVTAFSAALGSLLVFAHPLTICSAFISAPFTTFPPLIGAGWVAGLVEAWIRKPQVEDFEKIIDDASSFKGLWKNRVSRILLIMAFSNVGAALGAASRHNCHTAARRRARPERPRRCRG</sequence>
<feature type="transmembrane region" description="Helical" evidence="1">
    <location>
        <begin position="364"/>
        <end position="381"/>
    </location>
</feature>
<evidence type="ECO:0000313" key="2">
    <source>
        <dbReference type="EMBL" id="NMC62285.1"/>
    </source>
</evidence>